<proteinExistence type="predicted"/>
<evidence type="ECO:0000259" key="1">
    <source>
        <dbReference type="PROSITE" id="PS50826"/>
    </source>
</evidence>
<accession>A0A0M3K854</accession>
<evidence type="ECO:0000313" key="4">
    <source>
        <dbReference type="WBParaSite" id="ASIM_0001714501-mRNA-1"/>
    </source>
</evidence>
<evidence type="ECO:0000313" key="3">
    <source>
        <dbReference type="Proteomes" id="UP000267096"/>
    </source>
</evidence>
<organism evidence="4">
    <name type="scientific">Anisakis simplex</name>
    <name type="common">Herring worm</name>
    <dbReference type="NCBI Taxonomy" id="6269"/>
    <lineage>
        <taxon>Eukaryota</taxon>
        <taxon>Metazoa</taxon>
        <taxon>Ecdysozoa</taxon>
        <taxon>Nematoda</taxon>
        <taxon>Chromadorea</taxon>
        <taxon>Rhabditida</taxon>
        <taxon>Spirurina</taxon>
        <taxon>Ascaridomorpha</taxon>
        <taxon>Ascaridoidea</taxon>
        <taxon>Anisakidae</taxon>
        <taxon>Anisakis</taxon>
        <taxon>Anisakis simplex complex</taxon>
    </lineage>
</organism>
<dbReference type="InterPro" id="IPR004012">
    <property type="entry name" value="Run_dom"/>
</dbReference>
<dbReference type="Gene3D" id="1.20.58.900">
    <property type="match status" value="1"/>
</dbReference>
<dbReference type="SUPFAM" id="SSF140741">
    <property type="entry name" value="RUN domain-like"/>
    <property type="match status" value="1"/>
</dbReference>
<reference evidence="4" key="1">
    <citation type="submission" date="2017-02" db="UniProtKB">
        <authorList>
            <consortium name="WormBaseParasite"/>
        </authorList>
    </citation>
    <scope>IDENTIFICATION</scope>
</reference>
<sequence length="145" mass="16105">MEESVNRRNIHVNSNYVTSLCGDIAASVEKCLLDGLRRRLLGLFGSRSTYALLHNISKNCQSAAIVLAKTTVIDKDVDEALSPNFLWIRTALVEKKLPAILDFIHSSLQCRRYYEKDSLMLDPVKGGVVAALLGKLGPKKTVYQL</sequence>
<dbReference type="Proteomes" id="UP000267096">
    <property type="component" value="Unassembled WGS sequence"/>
</dbReference>
<name>A0A0M3K854_ANISI</name>
<dbReference type="WBParaSite" id="ASIM_0001714501-mRNA-1">
    <property type="protein sequence ID" value="ASIM_0001714501-mRNA-1"/>
    <property type="gene ID" value="ASIM_0001714501"/>
</dbReference>
<dbReference type="OrthoDB" id="10264062at2759"/>
<gene>
    <name evidence="2" type="ORF">ASIM_LOCUS16552</name>
</gene>
<protein>
    <submittedName>
        <fullName evidence="4">RUN domain-containing protein</fullName>
    </submittedName>
</protein>
<evidence type="ECO:0000313" key="2">
    <source>
        <dbReference type="EMBL" id="VDK58121.1"/>
    </source>
</evidence>
<reference evidence="2 3" key="2">
    <citation type="submission" date="2018-11" db="EMBL/GenBank/DDBJ databases">
        <authorList>
            <consortium name="Pathogen Informatics"/>
        </authorList>
    </citation>
    <scope>NUCLEOTIDE SEQUENCE [LARGE SCALE GENOMIC DNA]</scope>
</reference>
<dbReference type="AlphaFoldDB" id="A0A0M3K854"/>
<keyword evidence="3" id="KW-1185">Reference proteome</keyword>
<dbReference type="InterPro" id="IPR037213">
    <property type="entry name" value="Run_dom_sf"/>
</dbReference>
<dbReference type="PROSITE" id="PS50826">
    <property type="entry name" value="RUN"/>
    <property type="match status" value="1"/>
</dbReference>
<dbReference type="EMBL" id="UYRR01033194">
    <property type="protein sequence ID" value="VDK58121.1"/>
    <property type="molecule type" value="Genomic_DNA"/>
</dbReference>
<dbReference type="Pfam" id="PF02759">
    <property type="entry name" value="RUN"/>
    <property type="match status" value="1"/>
</dbReference>
<feature type="domain" description="RUN" evidence="1">
    <location>
        <begin position="15"/>
        <end position="145"/>
    </location>
</feature>